<reference evidence="1" key="1">
    <citation type="submission" date="2022-08" db="EMBL/GenBank/DDBJ databases">
        <authorList>
            <person name="Gutierrez-Valencia J."/>
        </authorList>
    </citation>
    <scope>NUCLEOTIDE SEQUENCE</scope>
</reference>
<dbReference type="PANTHER" id="PTHR10992">
    <property type="entry name" value="METHYLESTERASE FAMILY MEMBER"/>
    <property type="match status" value="1"/>
</dbReference>
<accession>A0AAV0L4G3</accession>
<dbReference type="InterPro" id="IPR029058">
    <property type="entry name" value="AB_hydrolase_fold"/>
</dbReference>
<sequence length="114" mass="12730">MGGVGIFAAMETFAEKVAVAVFVTAFMRANSSSWCRLLPSKRRVFQATRFHGYRILSFHDGPENPPTSMLFGPKAMATKLYQLSPPEDLALGMMLVRPCPLFKDGLITVFWSRI</sequence>
<dbReference type="GO" id="GO:0009696">
    <property type="term" value="P:salicylic acid metabolic process"/>
    <property type="evidence" value="ECO:0007669"/>
    <property type="project" value="TreeGrafter"/>
</dbReference>
<dbReference type="Gene3D" id="3.40.50.1820">
    <property type="entry name" value="alpha/beta hydrolase"/>
    <property type="match status" value="1"/>
</dbReference>
<gene>
    <name evidence="1" type="ORF">LITE_LOCUS22207</name>
</gene>
<dbReference type="Proteomes" id="UP001154282">
    <property type="component" value="Unassembled WGS sequence"/>
</dbReference>
<keyword evidence="2" id="KW-1185">Reference proteome</keyword>
<dbReference type="GO" id="GO:0080032">
    <property type="term" value="F:methyl jasmonate esterase activity"/>
    <property type="evidence" value="ECO:0007669"/>
    <property type="project" value="TreeGrafter"/>
</dbReference>
<evidence type="ECO:0000313" key="1">
    <source>
        <dbReference type="EMBL" id="CAI0429579.1"/>
    </source>
</evidence>
<dbReference type="InterPro" id="IPR045889">
    <property type="entry name" value="MES/HNL"/>
</dbReference>
<protein>
    <submittedName>
        <fullName evidence="1">Uncharacterized protein</fullName>
    </submittedName>
</protein>
<evidence type="ECO:0000313" key="2">
    <source>
        <dbReference type="Proteomes" id="UP001154282"/>
    </source>
</evidence>
<dbReference type="EMBL" id="CAMGYJ010000006">
    <property type="protein sequence ID" value="CAI0429579.1"/>
    <property type="molecule type" value="Genomic_DNA"/>
</dbReference>
<proteinExistence type="predicted"/>
<dbReference type="GO" id="GO:0080030">
    <property type="term" value="F:methyl indole-3-acetate esterase activity"/>
    <property type="evidence" value="ECO:0007669"/>
    <property type="project" value="TreeGrafter"/>
</dbReference>
<dbReference type="PANTHER" id="PTHR10992:SF1066">
    <property type="entry name" value="METHYL JASMONATE ESTERASE 1"/>
    <property type="match status" value="1"/>
</dbReference>
<dbReference type="AlphaFoldDB" id="A0AAV0L4G3"/>
<name>A0AAV0L4G3_9ROSI</name>
<organism evidence="1 2">
    <name type="scientific">Linum tenue</name>
    <dbReference type="NCBI Taxonomy" id="586396"/>
    <lineage>
        <taxon>Eukaryota</taxon>
        <taxon>Viridiplantae</taxon>
        <taxon>Streptophyta</taxon>
        <taxon>Embryophyta</taxon>
        <taxon>Tracheophyta</taxon>
        <taxon>Spermatophyta</taxon>
        <taxon>Magnoliopsida</taxon>
        <taxon>eudicotyledons</taxon>
        <taxon>Gunneridae</taxon>
        <taxon>Pentapetalae</taxon>
        <taxon>rosids</taxon>
        <taxon>fabids</taxon>
        <taxon>Malpighiales</taxon>
        <taxon>Linaceae</taxon>
        <taxon>Linum</taxon>
    </lineage>
</organism>
<comment type="caution">
    <text evidence="1">The sequence shown here is derived from an EMBL/GenBank/DDBJ whole genome shotgun (WGS) entry which is preliminary data.</text>
</comment>
<dbReference type="GO" id="GO:0009694">
    <property type="term" value="P:jasmonic acid metabolic process"/>
    <property type="evidence" value="ECO:0007669"/>
    <property type="project" value="TreeGrafter"/>
</dbReference>
<dbReference type="GO" id="GO:0080031">
    <property type="term" value="F:methyl salicylate esterase activity"/>
    <property type="evidence" value="ECO:0007669"/>
    <property type="project" value="TreeGrafter"/>
</dbReference>